<dbReference type="AlphaFoldDB" id="A0A453QIL5"/>
<sequence>SQTLMAQRLQDELLEEIFLRLPTAADLARASTACVSFRRVVAAHPFLRRFRTLHPPPLLGIICGGFTPAQPPHPSAAAAATLADVNLSCAILLPPSRDRWCRRDDRDGRALYSPEREGPGVDYNRPGLVRAFAVCDPLHRRYLLLPALPDHLAGQVRPPDISKCESFLAPPGDDENSSFRDFRVMCLVWCTTKLVLFVFSSCTGQWLPDPVTFDVLPHSGALRRHYAHGCFCWHNYEADNLLVLDTRRMEFSVVDLPLPPCPHLGYLAACLREMAIVEAGEGRLGMFTVSEPGVYYLLYEEQSKDENGANQWQSKSVISLPANYSYGIDGVAGGYLLLHGSRKHTQVVDYFSLNLQTFQIERFCQTDCQIVGTLYAGLPPSLCPPTI</sequence>
<evidence type="ECO:0008006" key="3">
    <source>
        <dbReference type="Google" id="ProtNLM"/>
    </source>
</evidence>
<name>A0A453QIL5_AEGTS</name>
<reference evidence="1" key="4">
    <citation type="submission" date="2019-03" db="UniProtKB">
        <authorList>
            <consortium name="EnsemblPlants"/>
        </authorList>
    </citation>
    <scope>IDENTIFICATION</scope>
</reference>
<organism evidence="1 2">
    <name type="scientific">Aegilops tauschii subsp. strangulata</name>
    <name type="common">Goatgrass</name>
    <dbReference type="NCBI Taxonomy" id="200361"/>
    <lineage>
        <taxon>Eukaryota</taxon>
        <taxon>Viridiplantae</taxon>
        <taxon>Streptophyta</taxon>
        <taxon>Embryophyta</taxon>
        <taxon>Tracheophyta</taxon>
        <taxon>Spermatophyta</taxon>
        <taxon>Magnoliopsida</taxon>
        <taxon>Liliopsida</taxon>
        <taxon>Poales</taxon>
        <taxon>Poaceae</taxon>
        <taxon>BOP clade</taxon>
        <taxon>Pooideae</taxon>
        <taxon>Triticodae</taxon>
        <taxon>Triticeae</taxon>
        <taxon>Triticinae</taxon>
        <taxon>Aegilops</taxon>
    </lineage>
</organism>
<evidence type="ECO:0000313" key="1">
    <source>
        <dbReference type="EnsemblPlants" id="AET7Gv20160200.1"/>
    </source>
</evidence>
<dbReference type="Gene3D" id="1.20.1280.50">
    <property type="match status" value="1"/>
</dbReference>
<dbReference type="SUPFAM" id="SSF81383">
    <property type="entry name" value="F-box domain"/>
    <property type="match status" value="1"/>
</dbReference>
<reference evidence="1" key="5">
    <citation type="journal article" date="2021" name="G3 (Bethesda)">
        <title>Aegilops tauschii genome assembly Aet v5.0 features greater sequence contiguity and improved annotation.</title>
        <authorList>
            <person name="Wang L."/>
            <person name="Zhu T."/>
            <person name="Rodriguez J.C."/>
            <person name="Deal K.R."/>
            <person name="Dubcovsky J."/>
            <person name="McGuire P.E."/>
            <person name="Lux T."/>
            <person name="Spannagl M."/>
            <person name="Mayer K.F.X."/>
            <person name="Baldrich P."/>
            <person name="Meyers B.C."/>
            <person name="Huo N."/>
            <person name="Gu Y.Q."/>
            <person name="Zhou H."/>
            <person name="Devos K.M."/>
            <person name="Bennetzen J.L."/>
            <person name="Unver T."/>
            <person name="Budak H."/>
            <person name="Gulick P.J."/>
            <person name="Galiba G."/>
            <person name="Kalapos B."/>
            <person name="Nelson D.R."/>
            <person name="Li P."/>
            <person name="You F.M."/>
            <person name="Luo M.C."/>
            <person name="Dvorak J."/>
        </authorList>
    </citation>
    <scope>NUCLEOTIDE SEQUENCE [LARGE SCALE GENOMIC DNA]</scope>
    <source>
        <strain evidence="1">cv. AL8/78</strain>
    </source>
</reference>
<reference evidence="2" key="2">
    <citation type="journal article" date="2017" name="Nat. Plants">
        <title>The Aegilops tauschii genome reveals multiple impacts of transposons.</title>
        <authorList>
            <person name="Zhao G."/>
            <person name="Zou C."/>
            <person name="Li K."/>
            <person name="Wang K."/>
            <person name="Li T."/>
            <person name="Gao L."/>
            <person name="Zhang X."/>
            <person name="Wang H."/>
            <person name="Yang Z."/>
            <person name="Liu X."/>
            <person name="Jiang W."/>
            <person name="Mao L."/>
            <person name="Kong X."/>
            <person name="Jiao Y."/>
            <person name="Jia J."/>
        </authorList>
    </citation>
    <scope>NUCLEOTIDE SEQUENCE [LARGE SCALE GENOMIC DNA]</scope>
    <source>
        <strain evidence="2">cv. AL8/78</strain>
    </source>
</reference>
<protein>
    <recommendedName>
        <fullName evidence="3">F-box domain-containing protein</fullName>
    </recommendedName>
</protein>
<proteinExistence type="predicted"/>
<accession>A0A453QIL5</accession>
<reference evidence="2" key="1">
    <citation type="journal article" date="2014" name="Science">
        <title>Ancient hybridizations among the ancestral genomes of bread wheat.</title>
        <authorList>
            <consortium name="International Wheat Genome Sequencing Consortium,"/>
            <person name="Marcussen T."/>
            <person name="Sandve S.R."/>
            <person name="Heier L."/>
            <person name="Spannagl M."/>
            <person name="Pfeifer M."/>
            <person name="Jakobsen K.S."/>
            <person name="Wulff B.B."/>
            <person name="Steuernagel B."/>
            <person name="Mayer K.F."/>
            <person name="Olsen O.A."/>
        </authorList>
    </citation>
    <scope>NUCLEOTIDE SEQUENCE [LARGE SCALE GENOMIC DNA]</scope>
    <source>
        <strain evidence="2">cv. AL8/78</strain>
    </source>
</reference>
<dbReference type="PANTHER" id="PTHR31264">
    <property type="entry name" value="OS07G0554500 PROTEIN-RELATED"/>
    <property type="match status" value="1"/>
</dbReference>
<dbReference type="Gramene" id="AET7Gv20160200.1">
    <property type="protein sequence ID" value="AET7Gv20160200.1"/>
    <property type="gene ID" value="AET7Gv20160200"/>
</dbReference>
<dbReference type="EnsemblPlants" id="AET7Gv20160200.1">
    <property type="protein sequence ID" value="AET7Gv20160200.1"/>
    <property type="gene ID" value="AET7Gv20160200"/>
</dbReference>
<dbReference type="InterPro" id="IPR036047">
    <property type="entry name" value="F-box-like_dom_sf"/>
</dbReference>
<dbReference type="Proteomes" id="UP000015105">
    <property type="component" value="Chromosome 7D"/>
</dbReference>
<evidence type="ECO:0000313" key="2">
    <source>
        <dbReference type="Proteomes" id="UP000015105"/>
    </source>
</evidence>
<keyword evidence="2" id="KW-1185">Reference proteome</keyword>
<dbReference type="PANTHER" id="PTHR31264:SF10">
    <property type="entry name" value="GENOME ASSEMBLY, CHROMOSOME: II"/>
    <property type="match status" value="1"/>
</dbReference>
<reference evidence="1" key="3">
    <citation type="journal article" date="2017" name="Nature">
        <title>Genome sequence of the progenitor of the wheat D genome Aegilops tauschii.</title>
        <authorList>
            <person name="Luo M.C."/>
            <person name="Gu Y.Q."/>
            <person name="Puiu D."/>
            <person name="Wang H."/>
            <person name="Twardziok S.O."/>
            <person name="Deal K.R."/>
            <person name="Huo N."/>
            <person name="Zhu T."/>
            <person name="Wang L."/>
            <person name="Wang Y."/>
            <person name="McGuire P.E."/>
            <person name="Liu S."/>
            <person name="Long H."/>
            <person name="Ramasamy R.K."/>
            <person name="Rodriguez J.C."/>
            <person name="Van S.L."/>
            <person name="Yuan L."/>
            <person name="Wang Z."/>
            <person name="Xia Z."/>
            <person name="Xiao L."/>
            <person name="Anderson O.D."/>
            <person name="Ouyang S."/>
            <person name="Liang Y."/>
            <person name="Zimin A.V."/>
            <person name="Pertea G."/>
            <person name="Qi P."/>
            <person name="Bennetzen J.L."/>
            <person name="Dai X."/>
            <person name="Dawson M.W."/>
            <person name="Muller H.G."/>
            <person name="Kugler K."/>
            <person name="Rivarola-Duarte L."/>
            <person name="Spannagl M."/>
            <person name="Mayer K.F.X."/>
            <person name="Lu F.H."/>
            <person name="Bevan M.W."/>
            <person name="Leroy P."/>
            <person name="Li P."/>
            <person name="You F.M."/>
            <person name="Sun Q."/>
            <person name="Liu Z."/>
            <person name="Lyons E."/>
            <person name="Wicker T."/>
            <person name="Salzberg S.L."/>
            <person name="Devos K.M."/>
            <person name="Dvorak J."/>
        </authorList>
    </citation>
    <scope>NUCLEOTIDE SEQUENCE [LARGE SCALE GENOMIC DNA]</scope>
    <source>
        <strain evidence="1">cv. AL8/78</strain>
    </source>
</reference>